<feature type="domain" description="Mur ligase C-terminal" evidence="12">
    <location>
        <begin position="321"/>
        <end position="447"/>
    </location>
</feature>
<reference evidence="15" key="1">
    <citation type="journal article" date="2019" name="Int. J. Syst. Evol. Microbiol.">
        <title>The Global Catalogue of Microorganisms (GCM) 10K type strain sequencing project: providing services to taxonomists for standard genome sequencing and annotation.</title>
        <authorList>
            <consortium name="The Broad Institute Genomics Platform"/>
            <consortium name="The Broad Institute Genome Sequencing Center for Infectious Disease"/>
            <person name="Wu L."/>
            <person name="Ma J."/>
        </authorList>
    </citation>
    <scope>NUCLEOTIDE SEQUENCE [LARGE SCALE GENOMIC DNA]</scope>
    <source>
        <strain evidence="15">R28</strain>
    </source>
</reference>
<dbReference type="Gene3D" id="3.40.1190.10">
    <property type="entry name" value="Mur-like, catalytic domain"/>
    <property type="match status" value="1"/>
</dbReference>
<dbReference type="EMBL" id="JBHUHQ010000019">
    <property type="protein sequence ID" value="MFD2045489.1"/>
    <property type="molecule type" value="Genomic_DNA"/>
</dbReference>
<keyword evidence="2 10" id="KW-0436">Ligase</keyword>
<dbReference type="EC" id="6.3.2.10" evidence="10 11"/>
<dbReference type="Pfam" id="PF02875">
    <property type="entry name" value="Mur_ligase_C"/>
    <property type="match status" value="1"/>
</dbReference>
<dbReference type="InterPro" id="IPR013221">
    <property type="entry name" value="Mur_ligase_cen"/>
</dbReference>
<accession>A0ABW4W0Y9</accession>
<proteinExistence type="inferred from homology"/>
<sequence>MIHRRLIDIQDMVSGSGLLSSNENQLIEGVSIDSRTVKQGNLFIPIIRLKDGHLYVREAIKNGAVATLWLKNHPNPPTDIPVIFVDDTLVALQSLAKNYRKQLSVKVIGITGSNGKTTTKDMVSSIAKTTFTVHKTKGNLNSEYGLPLTVLEVSEKDDIVVLEMGMSQRGEIEMLSTIAQPNIAIITMIGVSHIANLGSKEEIANAKLEIITGLQEKGTFIYNGDEPLLQKINDRFHKKQLRTLTFGEQSSSNDFYPTKIEMNSGFMQFCINHNDSPVFTMNIIGKHNVYNALAAIAVGKELGIPMKTIANGLQKVKLTDMRMQKIMGANGLTIINDAWNASPHSVRMAIETFQELVGYRNKILVLGDMLELGEKEVDYHKEIGQRISPNKIDYLFTYGNLSKHIAMEAQKYFERNRVFSYTNKNALIENLTRTVESQDIVLVKGSRGMRLEDVVNILL</sequence>
<comment type="function">
    <text evidence="10 11">Involved in cell wall formation. Catalyzes the final step in the synthesis of UDP-N-acetylmuramoyl-pentapeptide, the precursor of murein.</text>
</comment>
<evidence type="ECO:0000256" key="1">
    <source>
        <dbReference type="ARBA" id="ARBA00022490"/>
    </source>
</evidence>
<dbReference type="Gene3D" id="3.90.190.20">
    <property type="entry name" value="Mur ligase, C-terminal domain"/>
    <property type="match status" value="1"/>
</dbReference>
<keyword evidence="4 10" id="KW-0547">Nucleotide-binding</keyword>
<organism evidence="14 15">
    <name type="scientific">Ornithinibacillus salinisoli</name>
    <dbReference type="NCBI Taxonomy" id="1848459"/>
    <lineage>
        <taxon>Bacteria</taxon>
        <taxon>Bacillati</taxon>
        <taxon>Bacillota</taxon>
        <taxon>Bacilli</taxon>
        <taxon>Bacillales</taxon>
        <taxon>Bacillaceae</taxon>
        <taxon>Ornithinibacillus</taxon>
    </lineage>
</organism>
<dbReference type="PANTHER" id="PTHR43024:SF1">
    <property type="entry name" value="UDP-N-ACETYLMURAMOYL-TRIPEPTIDE--D-ALANYL-D-ALANINE LIGASE"/>
    <property type="match status" value="1"/>
</dbReference>
<dbReference type="InterPro" id="IPR051046">
    <property type="entry name" value="MurCDEF_CellWall_CoF430Synth"/>
</dbReference>
<keyword evidence="3 10" id="KW-0132">Cell division</keyword>
<evidence type="ECO:0000256" key="8">
    <source>
        <dbReference type="ARBA" id="ARBA00023306"/>
    </source>
</evidence>
<evidence type="ECO:0000256" key="5">
    <source>
        <dbReference type="ARBA" id="ARBA00022840"/>
    </source>
</evidence>
<keyword evidence="7 10" id="KW-0573">Peptidoglycan synthesis</keyword>
<evidence type="ECO:0000256" key="10">
    <source>
        <dbReference type="HAMAP-Rule" id="MF_02019"/>
    </source>
</evidence>
<evidence type="ECO:0000259" key="12">
    <source>
        <dbReference type="Pfam" id="PF02875"/>
    </source>
</evidence>
<comment type="similarity">
    <text evidence="10">Belongs to the MurCDEF family. MurF subfamily.</text>
</comment>
<keyword evidence="15" id="KW-1185">Reference proteome</keyword>
<keyword evidence="9 10" id="KW-0961">Cell wall biogenesis/degradation</keyword>
<protein>
    <recommendedName>
        <fullName evidence="10 11">UDP-N-acetylmuramoyl-tripeptide--D-alanyl-D-alanine ligase</fullName>
        <ecNumber evidence="10 11">6.3.2.10</ecNumber>
    </recommendedName>
    <alternativeName>
        <fullName evidence="10">D-alanyl-D-alanine-adding enzyme</fullName>
    </alternativeName>
</protein>
<evidence type="ECO:0000256" key="3">
    <source>
        <dbReference type="ARBA" id="ARBA00022618"/>
    </source>
</evidence>
<dbReference type="RefSeq" id="WP_377558187.1">
    <property type="nucleotide sequence ID" value="NZ_JBHUHQ010000019.1"/>
</dbReference>
<dbReference type="GO" id="GO:0047480">
    <property type="term" value="F:UDP-N-acetylmuramoyl-tripeptide-D-alanyl-D-alanine ligase activity"/>
    <property type="evidence" value="ECO:0007669"/>
    <property type="project" value="UniProtKB-EC"/>
</dbReference>
<comment type="caution">
    <text evidence="14">The sequence shown here is derived from an EMBL/GenBank/DDBJ whole genome shotgun (WGS) entry which is preliminary data.</text>
</comment>
<dbReference type="InterPro" id="IPR035911">
    <property type="entry name" value="MurE/MurF_N"/>
</dbReference>
<dbReference type="SUPFAM" id="SSF53623">
    <property type="entry name" value="MurD-like peptide ligases, catalytic domain"/>
    <property type="match status" value="1"/>
</dbReference>
<keyword evidence="5 10" id="KW-0067">ATP-binding</keyword>
<dbReference type="PANTHER" id="PTHR43024">
    <property type="entry name" value="UDP-N-ACETYLMURAMOYL-TRIPEPTIDE--D-ALANYL-D-ALANINE LIGASE"/>
    <property type="match status" value="1"/>
</dbReference>
<comment type="subcellular location">
    <subcellularLocation>
        <location evidence="10 11">Cytoplasm</location>
    </subcellularLocation>
</comment>
<dbReference type="InterPro" id="IPR036615">
    <property type="entry name" value="Mur_ligase_C_dom_sf"/>
</dbReference>
<comment type="catalytic activity">
    <reaction evidence="10 11">
        <text>D-alanyl-D-alanine + UDP-N-acetyl-alpha-D-muramoyl-L-alanyl-gamma-D-glutamyl-meso-2,6-diaminopimelate + ATP = UDP-N-acetyl-alpha-D-muramoyl-L-alanyl-gamma-D-glutamyl-meso-2,6-diaminopimeloyl-D-alanyl-D-alanine + ADP + phosphate + H(+)</text>
        <dbReference type="Rhea" id="RHEA:28374"/>
        <dbReference type="ChEBI" id="CHEBI:15378"/>
        <dbReference type="ChEBI" id="CHEBI:30616"/>
        <dbReference type="ChEBI" id="CHEBI:43474"/>
        <dbReference type="ChEBI" id="CHEBI:57822"/>
        <dbReference type="ChEBI" id="CHEBI:61386"/>
        <dbReference type="ChEBI" id="CHEBI:83905"/>
        <dbReference type="ChEBI" id="CHEBI:456216"/>
        <dbReference type="EC" id="6.3.2.10"/>
    </reaction>
</comment>
<name>A0ABW4W0Y9_9BACI</name>
<evidence type="ECO:0000256" key="6">
    <source>
        <dbReference type="ARBA" id="ARBA00022960"/>
    </source>
</evidence>
<dbReference type="InterPro" id="IPR036565">
    <property type="entry name" value="Mur-like_cat_sf"/>
</dbReference>
<feature type="domain" description="Mur ligase central" evidence="13">
    <location>
        <begin position="110"/>
        <end position="298"/>
    </location>
</feature>
<evidence type="ECO:0000256" key="9">
    <source>
        <dbReference type="ARBA" id="ARBA00023316"/>
    </source>
</evidence>
<evidence type="ECO:0000313" key="14">
    <source>
        <dbReference type="EMBL" id="MFD2045489.1"/>
    </source>
</evidence>
<evidence type="ECO:0000256" key="4">
    <source>
        <dbReference type="ARBA" id="ARBA00022741"/>
    </source>
</evidence>
<dbReference type="Pfam" id="PF08245">
    <property type="entry name" value="Mur_ligase_M"/>
    <property type="match status" value="1"/>
</dbReference>
<dbReference type="InterPro" id="IPR005863">
    <property type="entry name" value="UDP-N-AcMur_synth"/>
</dbReference>
<dbReference type="HAMAP" id="MF_02019">
    <property type="entry name" value="MurF"/>
    <property type="match status" value="1"/>
</dbReference>
<dbReference type="NCBIfam" id="TIGR01143">
    <property type="entry name" value="murF"/>
    <property type="match status" value="1"/>
</dbReference>
<keyword evidence="6 10" id="KW-0133">Cell shape</keyword>
<dbReference type="SUPFAM" id="SSF53244">
    <property type="entry name" value="MurD-like peptide ligases, peptide-binding domain"/>
    <property type="match status" value="1"/>
</dbReference>
<dbReference type="Proteomes" id="UP001597383">
    <property type="component" value="Unassembled WGS sequence"/>
</dbReference>
<evidence type="ECO:0000256" key="11">
    <source>
        <dbReference type="RuleBase" id="RU004136"/>
    </source>
</evidence>
<keyword evidence="8 10" id="KW-0131">Cell cycle</keyword>
<dbReference type="SUPFAM" id="SSF63418">
    <property type="entry name" value="MurE/MurF N-terminal domain"/>
    <property type="match status" value="1"/>
</dbReference>
<dbReference type="InterPro" id="IPR004101">
    <property type="entry name" value="Mur_ligase_C"/>
</dbReference>
<evidence type="ECO:0000313" key="15">
    <source>
        <dbReference type="Proteomes" id="UP001597383"/>
    </source>
</evidence>
<evidence type="ECO:0000256" key="7">
    <source>
        <dbReference type="ARBA" id="ARBA00022984"/>
    </source>
</evidence>
<dbReference type="Gene3D" id="3.40.1390.10">
    <property type="entry name" value="MurE/MurF, N-terminal domain"/>
    <property type="match status" value="1"/>
</dbReference>
<keyword evidence="1 10" id="KW-0963">Cytoplasm</keyword>
<comment type="pathway">
    <text evidence="10 11">Cell wall biogenesis; peptidoglycan biosynthesis.</text>
</comment>
<evidence type="ECO:0000256" key="2">
    <source>
        <dbReference type="ARBA" id="ARBA00022598"/>
    </source>
</evidence>
<gene>
    <name evidence="10 14" type="primary">murF</name>
    <name evidence="14" type="ORF">ACFSJF_14515</name>
</gene>
<evidence type="ECO:0000259" key="13">
    <source>
        <dbReference type="Pfam" id="PF08245"/>
    </source>
</evidence>
<feature type="binding site" evidence="10">
    <location>
        <begin position="112"/>
        <end position="118"/>
    </location>
    <ligand>
        <name>ATP</name>
        <dbReference type="ChEBI" id="CHEBI:30616"/>
    </ligand>
</feature>